<name>A0A3N0YEX7_ANAGA</name>
<dbReference type="Pfam" id="PF25890">
    <property type="entry name" value="BGLAP_C"/>
    <property type="match status" value="1"/>
</dbReference>
<evidence type="ECO:0000256" key="4">
    <source>
        <dbReference type="ARBA" id="ARBA00022525"/>
    </source>
</evidence>
<proteinExistence type="inferred from homology"/>
<keyword evidence="4" id="KW-0964">Secreted</keyword>
<evidence type="ECO:0000313" key="13">
    <source>
        <dbReference type="Proteomes" id="UP000281406"/>
    </source>
</evidence>
<dbReference type="Proteomes" id="UP000281406">
    <property type="component" value="Unassembled WGS sequence"/>
</dbReference>
<evidence type="ECO:0000256" key="6">
    <source>
        <dbReference type="ARBA" id="ARBA00022723"/>
    </source>
</evidence>
<dbReference type="PANTHER" id="PTHR14235">
    <property type="entry name" value="OSTEOCALCIN"/>
    <property type="match status" value="1"/>
</dbReference>
<keyword evidence="13" id="KW-1185">Reference proteome</keyword>
<dbReference type="GO" id="GO:1900076">
    <property type="term" value="P:regulation of cellular response to insulin stimulus"/>
    <property type="evidence" value="ECO:0007669"/>
    <property type="project" value="InterPro"/>
</dbReference>
<dbReference type="InterPro" id="IPR039176">
    <property type="entry name" value="Osteocalcin"/>
</dbReference>
<dbReference type="SUPFAM" id="SSF57630">
    <property type="entry name" value="GLA-domain"/>
    <property type="match status" value="1"/>
</dbReference>
<protein>
    <recommendedName>
        <fullName evidence="9">Bone Gla protein</fullName>
    </recommendedName>
    <alternativeName>
        <fullName evidence="10">Gamma-carboxyglutamic acid-containing protein</fullName>
    </alternativeName>
</protein>
<feature type="domain" description="Gla" evidence="11">
    <location>
        <begin position="68"/>
        <end position="114"/>
    </location>
</feature>
<evidence type="ECO:0000256" key="9">
    <source>
        <dbReference type="ARBA" id="ARBA00030150"/>
    </source>
</evidence>
<dbReference type="AlphaFoldDB" id="A0A3N0YEX7"/>
<evidence type="ECO:0000256" key="1">
    <source>
        <dbReference type="ARBA" id="ARBA00004613"/>
    </source>
</evidence>
<evidence type="ECO:0000256" key="7">
    <source>
        <dbReference type="ARBA" id="ARBA00022837"/>
    </source>
</evidence>
<comment type="similarity">
    <text evidence="2">Belongs to the osteocalcin/matrix Gla protein family.</text>
</comment>
<dbReference type="GO" id="GO:0001649">
    <property type="term" value="P:osteoblast differentiation"/>
    <property type="evidence" value="ECO:0007669"/>
    <property type="project" value="TreeGrafter"/>
</dbReference>
<evidence type="ECO:0000256" key="10">
    <source>
        <dbReference type="ARBA" id="ARBA00033350"/>
    </source>
</evidence>
<comment type="subcellular location">
    <subcellularLocation>
        <location evidence="1">Secreted</location>
    </subcellularLocation>
</comment>
<dbReference type="SMART" id="SM00069">
    <property type="entry name" value="GLA"/>
    <property type="match status" value="1"/>
</dbReference>
<dbReference type="EMBL" id="RJVU01043944">
    <property type="protein sequence ID" value="ROL44819.1"/>
    <property type="molecule type" value="Genomic_DNA"/>
</dbReference>
<dbReference type="InterPro" id="IPR000294">
    <property type="entry name" value="GLA_domain"/>
</dbReference>
<evidence type="ECO:0000256" key="5">
    <source>
        <dbReference type="ARBA" id="ARBA00022591"/>
    </source>
</evidence>
<dbReference type="PROSITE" id="PS00011">
    <property type="entry name" value="GLA_1"/>
    <property type="match status" value="1"/>
</dbReference>
<accession>A0A3N0YEX7</accession>
<dbReference type="GO" id="GO:0046848">
    <property type="term" value="F:hydroxyapatite binding"/>
    <property type="evidence" value="ECO:0007669"/>
    <property type="project" value="TreeGrafter"/>
</dbReference>
<evidence type="ECO:0000259" key="11">
    <source>
        <dbReference type="PROSITE" id="PS50998"/>
    </source>
</evidence>
<dbReference type="GO" id="GO:0005576">
    <property type="term" value="C:extracellular region"/>
    <property type="evidence" value="ECO:0007669"/>
    <property type="project" value="UniProtKB-SubCell"/>
</dbReference>
<dbReference type="GO" id="GO:0032571">
    <property type="term" value="P:response to vitamin K"/>
    <property type="evidence" value="ECO:0007669"/>
    <property type="project" value="InterPro"/>
</dbReference>
<evidence type="ECO:0000256" key="2">
    <source>
        <dbReference type="ARBA" id="ARBA00008850"/>
    </source>
</evidence>
<sequence length="118" mass="12871">MLTISTSLELDNFKYWAFTQGGRNCRVCFRVPSIPDSSDTKLVSPAEAPSDDGVFVKRDEASTLVRQKRAGAVAAADLSLTQLESLREVCEANLACEHMMDTSGIIAAYTAYYGPIPF</sequence>
<dbReference type="GO" id="GO:0008147">
    <property type="term" value="F:structural constituent of bone"/>
    <property type="evidence" value="ECO:0007669"/>
    <property type="project" value="TreeGrafter"/>
</dbReference>
<keyword evidence="7" id="KW-0106">Calcium</keyword>
<comment type="caution">
    <text evidence="12">The sequence shown here is derived from an EMBL/GenBank/DDBJ whole genome shotgun (WGS) entry which is preliminary data.</text>
</comment>
<dbReference type="GO" id="GO:0060348">
    <property type="term" value="P:bone development"/>
    <property type="evidence" value="ECO:0007669"/>
    <property type="project" value="InterPro"/>
</dbReference>
<dbReference type="InterPro" id="IPR058704">
    <property type="entry name" value="BGLAP-like_C"/>
</dbReference>
<keyword evidence="5" id="KW-0091">Biomineralization</keyword>
<dbReference type="OrthoDB" id="9950568at2759"/>
<evidence type="ECO:0000256" key="8">
    <source>
        <dbReference type="ARBA" id="ARBA00023157"/>
    </source>
</evidence>
<evidence type="ECO:0000256" key="3">
    <source>
        <dbReference type="ARBA" id="ARBA00022479"/>
    </source>
</evidence>
<keyword evidence="3" id="KW-0301">Gamma-carboxyglutamic acid</keyword>
<dbReference type="InterPro" id="IPR035972">
    <property type="entry name" value="GLA-like_dom_SF"/>
</dbReference>
<dbReference type="GO" id="GO:0005509">
    <property type="term" value="F:calcium ion binding"/>
    <property type="evidence" value="ECO:0007669"/>
    <property type="project" value="InterPro"/>
</dbReference>
<keyword evidence="8" id="KW-1015">Disulfide bond</keyword>
<dbReference type="PROSITE" id="PS50998">
    <property type="entry name" value="GLA_2"/>
    <property type="match status" value="1"/>
</dbReference>
<dbReference type="GO" id="GO:0031214">
    <property type="term" value="P:biomineral tissue development"/>
    <property type="evidence" value="ECO:0007669"/>
    <property type="project" value="UniProtKB-KW"/>
</dbReference>
<reference evidence="12 13" key="1">
    <citation type="submission" date="2018-10" db="EMBL/GenBank/DDBJ databases">
        <title>Genome assembly for a Yunnan-Guizhou Plateau 3E fish, Anabarilius grahami (Regan), and its evolutionary and genetic applications.</title>
        <authorList>
            <person name="Jiang W."/>
        </authorList>
    </citation>
    <scope>NUCLEOTIDE SEQUENCE [LARGE SCALE GENOMIC DNA]</scope>
    <source>
        <strain evidence="12">AG-KIZ</strain>
        <tissue evidence="12">Muscle</tissue>
    </source>
</reference>
<gene>
    <name evidence="12" type="ORF">DPX16_2169</name>
</gene>
<keyword evidence="6" id="KW-0479">Metal-binding</keyword>
<dbReference type="PANTHER" id="PTHR14235:SF0">
    <property type="entry name" value="OSTEOCALCIN"/>
    <property type="match status" value="1"/>
</dbReference>
<organism evidence="12 13">
    <name type="scientific">Anabarilius grahami</name>
    <name type="common">Kanglang fish</name>
    <name type="synonym">Barilius grahami</name>
    <dbReference type="NCBI Taxonomy" id="495550"/>
    <lineage>
        <taxon>Eukaryota</taxon>
        <taxon>Metazoa</taxon>
        <taxon>Chordata</taxon>
        <taxon>Craniata</taxon>
        <taxon>Vertebrata</taxon>
        <taxon>Euteleostomi</taxon>
        <taxon>Actinopterygii</taxon>
        <taxon>Neopterygii</taxon>
        <taxon>Teleostei</taxon>
        <taxon>Ostariophysi</taxon>
        <taxon>Cypriniformes</taxon>
        <taxon>Xenocyprididae</taxon>
        <taxon>Xenocypridinae</taxon>
        <taxon>Xenocypridinae incertae sedis</taxon>
        <taxon>Anabarilius</taxon>
    </lineage>
</organism>
<evidence type="ECO:0000313" key="12">
    <source>
        <dbReference type="EMBL" id="ROL44819.1"/>
    </source>
</evidence>